<dbReference type="SUPFAM" id="SSF53955">
    <property type="entry name" value="Lysozyme-like"/>
    <property type="match status" value="1"/>
</dbReference>
<organism evidence="2 3">
    <name type="scientific">Rhodovulum steppense</name>
    <dbReference type="NCBI Taxonomy" id="540251"/>
    <lineage>
        <taxon>Bacteria</taxon>
        <taxon>Pseudomonadati</taxon>
        <taxon>Pseudomonadota</taxon>
        <taxon>Alphaproteobacteria</taxon>
        <taxon>Rhodobacterales</taxon>
        <taxon>Paracoccaceae</taxon>
        <taxon>Rhodovulum</taxon>
    </lineage>
</organism>
<evidence type="ECO:0000256" key="1">
    <source>
        <dbReference type="SAM" id="SignalP"/>
    </source>
</evidence>
<evidence type="ECO:0000313" key="2">
    <source>
        <dbReference type="EMBL" id="TCM86047.1"/>
    </source>
</evidence>
<evidence type="ECO:0008006" key="4">
    <source>
        <dbReference type="Google" id="ProtNLM"/>
    </source>
</evidence>
<dbReference type="Proteomes" id="UP000295277">
    <property type="component" value="Unassembled WGS sequence"/>
</dbReference>
<dbReference type="InterPro" id="IPR023346">
    <property type="entry name" value="Lysozyme-like_dom_sf"/>
</dbReference>
<proteinExistence type="predicted"/>
<name>A0A4R1YY94_9RHOB</name>
<dbReference type="AlphaFoldDB" id="A0A4R1YY94"/>
<feature type="signal peptide" evidence="1">
    <location>
        <begin position="1"/>
        <end position="23"/>
    </location>
</feature>
<dbReference type="Gene3D" id="1.10.530.10">
    <property type="match status" value="1"/>
</dbReference>
<gene>
    <name evidence="2" type="ORF">EV216_10511</name>
</gene>
<reference evidence="2 3" key="1">
    <citation type="submission" date="2019-03" db="EMBL/GenBank/DDBJ databases">
        <title>Genomic Encyclopedia of Type Strains, Phase IV (KMG-IV): sequencing the most valuable type-strain genomes for metagenomic binning, comparative biology and taxonomic classification.</title>
        <authorList>
            <person name="Goeker M."/>
        </authorList>
    </citation>
    <scope>NUCLEOTIDE SEQUENCE [LARGE SCALE GENOMIC DNA]</scope>
    <source>
        <strain evidence="2 3">DSM 21153</strain>
    </source>
</reference>
<keyword evidence="1" id="KW-0732">Signal</keyword>
<dbReference type="EMBL" id="SLVM01000005">
    <property type="protein sequence ID" value="TCM86047.1"/>
    <property type="molecule type" value="Genomic_DNA"/>
</dbReference>
<feature type="chain" id="PRO_5020530707" description="Muramidase (Phage lysozyme)" evidence="1">
    <location>
        <begin position="24"/>
        <end position="266"/>
    </location>
</feature>
<sequence length="266" mass="28389">MRRQILALALLAVCTGLPAAALAQAVSLLGEGGIFGAGSALVPVRHAPPVMQDAPDTDEGAGPSLFAGREGASLFAPGTPRAERMRMREGRNGLGHGPAGLRLSGTSAFFAASVRDLIARAEAGSKGYDAVQHGARIPPPRRPTEMSIAEIYAWIKATPRQPHAIGRYQFIPSTLRRLVNELGIDERTRFSPEVQDRLADLLLEEAGMGAFLAGSIDRRSFMNNLAKIWAGFPNSSGKSHYHGYAGNRATMTWAQFSAKIDSIFPG</sequence>
<keyword evidence="3" id="KW-1185">Reference proteome</keyword>
<dbReference type="RefSeq" id="WP_243641963.1">
    <property type="nucleotide sequence ID" value="NZ_SLVM01000005.1"/>
</dbReference>
<accession>A0A4R1YY94</accession>
<comment type="caution">
    <text evidence="2">The sequence shown here is derived from an EMBL/GenBank/DDBJ whole genome shotgun (WGS) entry which is preliminary data.</text>
</comment>
<evidence type="ECO:0000313" key="3">
    <source>
        <dbReference type="Proteomes" id="UP000295277"/>
    </source>
</evidence>
<protein>
    <recommendedName>
        <fullName evidence="4">Muramidase (Phage lysozyme)</fullName>
    </recommendedName>
</protein>